<dbReference type="InterPro" id="IPR001525">
    <property type="entry name" value="C5_MeTfrase"/>
</dbReference>
<dbReference type="Proteomes" id="UP001430584">
    <property type="component" value="Unassembled WGS sequence"/>
</dbReference>
<dbReference type="Pfam" id="PF00145">
    <property type="entry name" value="DNA_methylase"/>
    <property type="match status" value="2"/>
</dbReference>
<dbReference type="InterPro" id="IPR029063">
    <property type="entry name" value="SAM-dependent_MTases_sf"/>
</dbReference>
<reference evidence="7 8" key="1">
    <citation type="submission" date="2024-02" db="EMBL/GenBank/DDBJ databases">
        <title>De novo assembly and annotation of 12 fungi associated with fruit tree decline syndrome in Ontario, Canada.</title>
        <authorList>
            <person name="Sulman M."/>
            <person name="Ellouze W."/>
            <person name="Ilyukhin E."/>
        </authorList>
    </citation>
    <scope>NUCLEOTIDE SEQUENCE [LARGE SCALE GENOMIC DNA]</scope>
    <source>
        <strain evidence="7 8">FDS-637</strain>
    </source>
</reference>
<dbReference type="GeneID" id="92011222"/>
<evidence type="ECO:0000256" key="3">
    <source>
        <dbReference type="ARBA" id="ARBA00022679"/>
    </source>
</evidence>
<dbReference type="PROSITE" id="PS51679">
    <property type="entry name" value="SAM_MT_C5"/>
    <property type="match status" value="1"/>
</dbReference>
<dbReference type="InterPro" id="IPR050390">
    <property type="entry name" value="C5-Methyltransferase"/>
</dbReference>
<comment type="similarity">
    <text evidence="5">Belongs to the class I-like SAM-binding methyltransferase superfamily. C5-methyltransferase family.</text>
</comment>
<feature type="active site" evidence="5">
    <location>
        <position position="384"/>
    </location>
</feature>
<dbReference type="EMBL" id="JAJVCZ030000007">
    <property type="protein sequence ID" value="KAL0257969.1"/>
    <property type="molecule type" value="Genomic_DNA"/>
</dbReference>
<accession>A0ABR3CBG9</accession>
<feature type="region of interest" description="Disordered" evidence="6">
    <location>
        <begin position="608"/>
        <end position="653"/>
    </location>
</feature>
<feature type="compositionally biased region" description="Basic and acidic residues" evidence="6">
    <location>
        <begin position="617"/>
        <end position="628"/>
    </location>
</feature>
<dbReference type="EC" id="2.1.1.37" evidence="1"/>
<comment type="caution">
    <text evidence="7">The sequence shown here is derived from an EMBL/GenBank/DDBJ whole genome shotgun (WGS) entry which is preliminary data.</text>
</comment>
<evidence type="ECO:0000256" key="5">
    <source>
        <dbReference type="PROSITE-ProRule" id="PRU01016"/>
    </source>
</evidence>
<dbReference type="Gene3D" id="3.40.50.150">
    <property type="entry name" value="Vaccinia Virus protein VP39"/>
    <property type="match status" value="1"/>
</dbReference>
<dbReference type="RefSeq" id="XP_066630998.1">
    <property type="nucleotide sequence ID" value="XM_066778561.1"/>
</dbReference>
<dbReference type="PANTHER" id="PTHR10629">
    <property type="entry name" value="CYTOSINE-SPECIFIC METHYLTRANSFERASE"/>
    <property type="match status" value="1"/>
</dbReference>
<evidence type="ECO:0000256" key="4">
    <source>
        <dbReference type="ARBA" id="ARBA00022691"/>
    </source>
</evidence>
<evidence type="ECO:0000256" key="6">
    <source>
        <dbReference type="SAM" id="MobiDB-lite"/>
    </source>
</evidence>
<dbReference type="PANTHER" id="PTHR10629:SF52">
    <property type="entry name" value="DNA (CYTOSINE-5)-METHYLTRANSFERASE 1"/>
    <property type="match status" value="1"/>
</dbReference>
<evidence type="ECO:0000313" key="7">
    <source>
        <dbReference type="EMBL" id="KAL0257969.1"/>
    </source>
</evidence>
<evidence type="ECO:0000313" key="8">
    <source>
        <dbReference type="Proteomes" id="UP001430584"/>
    </source>
</evidence>
<keyword evidence="4 5" id="KW-0949">S-adenosyl-L-methionine</keyword>
<gene>
    <name evidence="7" type="ORF">SLS55_007137</name>
</gene>
<dbReference type="SUPFAM" id="SSF53335">
    <property type="entry name" value="S-adenosyl-L-methionine-dependent methyltransferases"/>
    <property type="match status" value="1"/>
</dbReference>
<keyword evidence="8" id="KW-1185">Reference proteome</keyword>
<sequence>MNFTARSALGAEHETIAISDDEDGELAFDRFAANAALDDFVVIEDDEDEYNRSPQPHSRLGVRPTQPASRRNAEPQRHERFLDSCELLSEGAKSMGPRAYTVKIGDTVEIRTSQPSGAVKNGDFLRVFKILENTFHGNVSLRGLLFRRNKYLQPMLPRKLNELYMILTIDTEDPRPDHVQGLEEVALEKAYRKRKLKVTDLPYPELSFRDTTFFHSGIANAKEFEQNIADHEVLVCRNIFAHIYGKGERERTRRRPYQGLLRYVTREEADESDGIFTGKHAERVAIPDDSEDEDTILVEHNMPHGPNRLRRYTFGDGFQGGGGASCAAKLAGLKVVWGFDHDASAVTTASANFRRARIFRCEAADFPPPGFNAKCDILHLSPPCQPFSPACTTPNALMNEINTDALFAIGPIIRAAEPRLVTLEETFGLLTHEKHTQWFGILLSVIYEEGYSIRWAIQNTLEYGISQPRRRLALIAAAPGFPLPKMPKPTHGKPGSGLPSFVTVREAIGTIPRGTTNHNPMSARRVDKIPWDPDHPYNKTIKTSNSEVYHWSGRRKFTNRELAGLQGFPHTHTFHGSSIEKQIGNAVPSTWFKLVFDECVKVLRRMDRAQGRSARSAHGDNENGREETGLFGIPSQTMSPAPRNLSQVSKGSSAEDAIVIDDDEVILVD</sequence>
<name>A0ABR3CBG9_9PEZI</name>
<proteinExistence type="inferred from homology"/>
<organism evidence="7 8">
    <name type="scientific">Diplodia seriata</name>
    <dbReference type="NCBI Taxonomy" id="420778"/>
    <lineage>
        <taxon>Eukaryota</taxon>
        <taxon>Fungi</taxon>
        <taxon>Dikarya</taxon>
        <taxon>Ascomycota</taxon>
        <taxon>Pezizomycotina</taxon>
        <taxon>Dothideomycetes</taxon>
        <taxon>Dothideomycetes incertae sedis</taxon>
        <taxon>Botryosphaeriales</taxon>
        <taxon>Botryosphaeriaceae</taxon>
        <taxon>Diplodia</taxon>
    </lineage>
</organism>
<keyword evidence="2 5" id="KW-0489">Methyltransferase</keyword>
<feature type="region of interest" description="Disordered" evidence="6">
    <location>
        <begin position="48"/>
        <end position="78"/>
    </location>
</feature>
<dbReference type="Gene3D" id="3.90.120.10">
    <property type="entry name" value="DNA Methylase, subunit A, domain 2"/>
    <property type="match status" value="1"/>
</dbReference>
<evidence type="ECO:0000256" key="1">
    <source>
        <dbReference type="ARBA" id="ARBA00011975"/>
    </source>
</evidence>
<evidence type="ECO:0000256" key="2">
    <source>
        <dbReference type="ARBA" id="ARBA00022603"/>
    </source>
</evidence>
<feature type="compositionally biased region" description="Polar residues" evidence="6">
    <location>
        <begin position="634"/>
        <end position="652"/>
    </location>
</feature>
<protein>
    <recommendedName>
        <fullName evidence="1">DNA (cytosine-5-)-methyltransferase</fullName>
        <ecNumber evidence="1">2.1.1.37</ecNumber>
    </recommendedName>
</protein>
<keyword evidence="3 5" id="KW-0808">Transferase</keyword>